<dbReference type="InterPro" id="IPR000644">
    <property type="entry name" value="CBS_dom"/>
</dbReference>
<evidence type="ECO:0000313" key="4">
    <source>
        <dbReference type="EMBL" id="GAN97796.1"/>
    </source>
</evidence>
<dbReference type="Proteomes" id="UP000032675">
    <property type="component" value="Unassembled WGS sequence"/>
</dbReference>
<dbReference type="SUPFAM" id="SSF54631">
    <property type="entry name" value="CBS-domain pair"/>
    <property type="match status" value="1"/>
</dbReference>
<accession>A0A0D6Q4X6</accession>
<evidence type="ECO:0000313" key="5">
    <source>
        <dbReference type="Proteomes" id="UP000032675"/>
    </source>
</evidence>
<reference evidence="4 5" key="1">
    <citation type="submission" date="2012-11" db="EMBL/GenBank/DDBJ databases">
        <title>Whole genome sequence of Gluconacetobacter europaeus NBRC3261.</title>
        <authorList>
            <person name="Azuma Y."/>
            <person name="Higashiura N."/>
            <person name="Hirakawa H."/>
            <person name="Matsushita K."/>
        </authorList>
    </citation>
    <scope>NUCLEOTIDE SEQUENCE [LARGE SCALE GENOMIC DNA]</scope>
    <source>
        <strain evidence="4 5">NBRC 3261</strain>
    </source>
</reference>
<keyword evidence="1 2" id="KW-0129">CBS domain</keyword>
<dbReference type="Pfam" id="PF00571">
    <property type="entry name" value="CBS"/>
    <property type="match status" value="1"/>
</dbReference>
<feature type="domain" description="CBS" evidence="3">
    <location>
        <begin position="22"/>
        <end position="78"/>
    </location>
</feature>
<comment type="caution">
    <text evidence="4">The sequence shown here is derived from an EMBL/GenBank/DDBJ whole genome shotgun (WGS) entry which is preliminary data.</text>
</comment>
<dbReference type="PANTHER" id="PTHR43080:SF2">
    <property type="entry name" value="CBS DOMAIN-CONTAINING PROTEIN"/>
    <property type="match status" value="1"/>
</dbReference>
<proteinExistence type="predicted"/>
<dbReference type="EMBL" id="BANI01000224">
    <property type="protein sequence ID" value="GAN97796.1"/>
    <property type="molecule type" value="Genomic_DNA"/>
</dbReference>
<gene>
    <name evidence="4" type="ORF">Geu3261_0262_002</name>
</gene>
<organism evidence="4 5">
    <name type="scientific">Komagataeibacter europaeus NBRC 3261</name>
    <dbReference type="NCBI Taxonomy" id="1234669"/>
    <lineage>
        <taxon>Bacteria</taxon>
        <taxon>Pseudomonadati</taxon>
        <taxon>Pseudomonadota</taxon>
        <taxon>Alphaproteobacteria</taxon>
        <taxon>Acetobacterales</taxon>
        <taxon>Acetobacteraceae</taxon>
        <taxon>Komagataeibacter</taxon>
    </lineage>
</organism>
<protein>
    <submittedName>
        <fullName evidence="4">Signal-transduction protein</fullName>
    </submittedName>
</protein>
<sequence length="110" mass="12218">MIVHVLSQRGPDLALLTARNIMTRDMPTATPDDSIHDIACRMRYSRSRHIPVLEKGKLAELISAGDIVKLRAENTEQEAQELHEYIIGSGHTAIQFPAGTPPIQYGEKKS</sequence>
<evidence type="ECO:0000256" key="2">
    <source>
        <dbReference type="PROSITE-ProRule" id="PRU00703"/>
    </source>
</evidence>
<dbReference type="InterPro" id="IPR046342">
    <property type="entry name" value="CBS_dom_sf"/>
</dbReference>
<dbReference type="InterPro" id="IPR051257">
    <property type="entry name" value="Diverse_CBS-Domain"/>
</dbReference>
<dbReference type="PROSITE" id="PS51371">
    <property type="entry name" value="CBS"/>
    <property type="match status" value="1"/>
</dbReference>
<dbReference type="PANTHER" id="PTHR43080">
    <property type="entry name" value="CBS DOMAIN-CONTAINING PROTEIN CBSX3, MITOCHONDRIAL"/>
    <property type="match status" value="1"/>
</dbReference>
<dbReference type="AlphaFoldDB" id="A0A0D6Q4X6"/>
<dbReference type="Gene3D" id="3.10.580.10">
    <property type="entry name" value="CBS-domain"/>
    <property type="match status" value="1"/>
</dbReference>
<evidence type="ECO:0000259" key="3">
    <source>
        <dbReference type="PROSITE" id="PS51371"/>
    </source>
</evidence>
<dbReference type="SMART" id="SM00116">
    <property type="entry name" value="CBS"/>
    <property type="match status" value="1"/>
</dbReference>
<evidence type="ECO:0000256" key="1">
    <source>
        <dbReference type="ARBA" id="ARBA00023122"/>
    </source>
</evidence>
<name>A0A0D6Q4X6_KOMEU</name>